<name>A0A0P1IC19_9RHOB</name>
<organism evidence="2 3">
    <name type="scientific">Shimia thalassica</name>
    <dbReference type="NCBI Taxonomy" id="1715693"/>
    <lineage>
        <taxon>Bacteria</taxon>
        <taxon>Pseudomonadati</taxon>
        <taxon>Pseudomonadota</taxon>
        <taxon>Alphaproteobacteria</taxon>
        <taxon>Rhodobacterales</taxon>
        <taxon>Roseobacteraceae</taxon>
    </lineage>
</organism>
<feature type="transmembrane region" description="Helical" evidence="1">
    <location>
        <begin position="44"/>
        <end position="63"/>
    </location>
</feature>
<accession>A0A0P1IC19</accession>
<dbReference type="GeneID" id="83881798"/>
<keyword evidence="3" id="KW-1185">Reference proteome</keyword>
<proteinExistence type="predicted"/>
<protein>
    <recommendedName>
        <fullName evidence="4">DUF304 domain-containing protein</fullName>
    </recommendedName>
</protein>
<keyword evidence="1" id="KW-0472">Membrane</keyword>
<feature type="transmembrane region" description="Helical" evidence="1">
    <location>
        <begin position="75"/>
        <end position="94"/>
    </location>
</feature>
<keyword evidence="1" id="KW-0812">Transmembrane</keyword>
<keyword evidence="1" id="KW-1133">Transmembrane helix</keyword>
<dbReference type="EMBL" id="CYTW01000003">
    <property type="protein sequence ID" value="CUK04506.1"/>
    <property type="molecule type" value="Genomic_DNA"/>
</dbReference>
<reference evidence="3" key="1">
    <citation type="submission" date="2015-09" db="EMBL/GenBank/DDBJ databases">
        <authorList>
            <person name="Rodrigo-Torres Lidia"/>
            <person name="Arahal R.David."/>
        </authorList>
    </citation>
    <scope>NUCLEOTIDE SEQUENCE [LARGE SCALE GENOMIC DNA]</scope>
    <source>
        <strain evidence="3">CECT 7735</strain>
    </source>
</reference>
<evidence type="ECO:0000256" key="1">
    <source>
        <dbReference type="SAM" id="Phobius"/>
    </source>
</evidence>
<evidence type="ECO:0000313" key="2">
    <source>
        <dbReference type="EMBL" id="CUK04506.1"/>
    </source>
</evidence>
<gene>
    <name evidence="2" type="ORF">PH7735_02790</name>
</gene>
<evidence type="ECO:0000313" key="3">
    <source>
        <dbReference type="Proteomes" id="UP000051870"/>
    </source>
</evidence>
<evidence type="ECO:0008006" key="4">
    <source>
        <dbReference type="Google" id="ProtNLM"/>
    </source>
</evidence>
<dbReference type="Proteomes" id="UP000051870">
    <property type="component" value="Unassembled WGS sequence"/>
</dbReference>
<dbReference type="RefSeq" id="WP_058311971.1">
    <property type="nucleotide sequence ID" value="NZ_CYTW01000003.1"/>
</dbReference>
<dbReference type="AlphaFoldDB" id="A0A0P1IC19"/>
<sequence length="187" mass="20683">MNAQVGTNIMGVAGYQTLSATQGKAGFTVREVNGHFRHTSRNEAVVRFLGIVIILGAFIQHLVPDTLFGGNPAMTKVLLSVAFSCVGIALYSFAVRGHRSEIVFDPLRQDICISKLDRRGNLRLTKHIPLSQIKSIYVLKAETPGVPSKLRVKMMGDQPEISALRGPYEEIELMHRQLCRVIRIAQS</sequence>